<evidence type="ECO:0000259" key="11">
    <source>
        <dbReference type="Pfam" id="PF17956"/>
    </source>
</evidence>
<dbReference type="Gene3D" id="3.20.140.10">
    <property type="entry name" value="nicotinate phosphoribosyltransferase"/>
    <property type="match status" value="1"/>
</dbReference>
<dbReference type="Pfam" id="PF17767">
    <property type="entry name" value="NAPRTase_N"/>
    <property type="match status" value="1"/>
</dbReference>
<comment type="pathway">
    <text evidence="1 9">Cofactor biosynthesis; NAD(+) biosynthesis; nicotinate D-ribonucleotide from nicotinate: step 1/1.</text>
</comment>
<gene>
    <name evidence="12" type="ORF">CWE10_09275</name>
</gene>
<evidence type="ECO:0000256" key="2">
    <source>
        <dbReference type="ARBA" id="ARBA00010897"/>
    </source>
</evidence>
<dbReference type="NCBIfam" id="NF006695">
    <property type="entry name" value="PRK09243.1-2"/>
    <property type="match status" value="1"/>
</dbReference>
<comment type="similarity">
    <text evidence="2 9">Belongs to the NAPRTase family.</text>
</comment>
<proteinExistence type="inferred from homology"/>
<dbReference type="Pfam" id="PF17956">
    <property type="entry name" value="NAPRTase_C"/>
    <property type="match status" value="1"/>
</dbReference>
<evidence type="ECO:0000256" key="5">
    <source>
        <dbReference type="ARBA" id="ARBA00022598"/>
    </source>
</evidence>
<dbReference type="RefSeq" id="WP_273379407.1">
    <property type="nucleotide sequence ID" value="NZ_JACSIR010000210.1"/>
</dbReference>
<comment type="catalytic activity">
    <reaction evidence="8 9">
        <text>5-phospho-alpha-D-ribose 1-diphosphate + nicotinate + ATP + H2O = nicotinate beta-D-ribonucleotide + ADP + phosphate + diphosphate</text>
        <dbReference type="Rhea" id="RHEA:36163"/>
        <dbReference type="ChEBI" id="CHEBI:15377"/>
        <dbReference type="ChEBI" id="CHEBI:30616"/>
        <dbReference type="ChEBI" id="CHEBI:32544"/>
        <dbReference type="ChEBI" id="CHEBI:33019"/>
        <dbReference type="ChEBI" id="CHEBI:43474"/>
        <dbReference type="ChEBI" id="CHEBI:57502"/>
        <dbReference type="ChEBI" id="CHEBI:58017"/>
        <dbReference type="ChEBI" id="CHEBI:456216"/>
        <dbReference type="EC" id="6.3.4.21"/>
    </reaction>
</comment>
<evidence type="ECO:0000256" key="7">
    <source>
        <dbReference type="ARBA" id="ARBA00022679"/>
    </source>
</evidence>
<evidence type="ECO:0000256" key="4">
    <source>
        <dbReference type="ARBA" id="ARBA00022553"/>
    </source>
</evidence>
<comment type="PTM">
    <text evidence="9">Transiently phosphorylated on a His residue during the reaction cycle. Phosphorylation strongly increases the affinity for substrates and increases the rate of nicotinate D-ribonucleotide production. Dephosphorylation regenerates the low-affinity form of the enzyme, leading to product release.</text>
</comment>
<dbReference type="InterPro" id="IPR041619">
    <property type="entry name" value="NAPRTase_C"/>
</dbReference>
<dbReference type="FunFam" id="3.20.20.70:FF:000076">
    <property type="entry name" value="Nicotinate phosphoribosyltransferase"/>
    <property type="match status" value="1"/>
</dbReference>
<dbReference type="Proteomes" id="UP000732377">
    <property type="component" value="Unassembled WGS sequence"/>
</dbReference>
<reference evidence="12" key="1">
    <citation type="submission" date="2017-11" db="EMBL/GenBank/DDBJ databases">
        <title>Three new genomes from thermophilic consortium.</title>
        <authorList>
            <person name="Quaggio R."/>
            <person name="Amgarten D."/>
            <person name="Setubal J.C."/>
        </authorList>
    </citation>
    <scope>NUCLEOTIDE SEQUENCE</scope>
    <source>
        <strain evidence="12">ZCTH01-B2</strain>
    </source>
</reference>
<dbReference type="NCBIfam" id="TIGR01513">
    <property type="entry name" value="NAPRTase_put"/>
    <property type="match status" value="1"/>
</dbReference>
<protein>
    <recommendedName>
        <fullName evidence="3 9">Nicotinate phosphoribosyltransferase</fullName>
        <ecNumber evidence="3 9">6.3.4.21</ecNumber>
    </recommendedName>
</protein>
<dbReference type="CDD" id="cd01570">
    <property type="entry name" value="NAPRTase_A"/>
    <property type="match status" value="1"/>
</dbReference>
<dbReference type="NCBIfam" id="NF009131">
    <property type="entry name" value="PRK12484.1"/>
    <property type="match status" value="1"/>
</dbReference>
<dbReference type="InterPro" id="IPR040727">
    <property type="entry name" value="NAPRTase_N"/>
</dbReference>
<dbReference type="InterPro" id="IPR006405">
    <property type="entry name" value="Nic_PRibTrfase_pncB"/>
</dbReference>
<dbReference type="SUPFAM" id="SSF54675">
    <property type="entry name" value="Nicotinate/Quinolinate PRTase N-terminal domain-like"/>
    <property type="match status" value="1"/>
</dbReference>
<feature type="domain" description="Nicotinate phosphoribosyltransferase N-terminal" evidence="10">
    <location>
        <begin position="10"/>
        <end position="133"/>
    </location>
</feature>
<dbReference type="PANTHER" id="PTHR11098:SF1">
    <property type="entry name" value="NICOTINATE PHOSPHORIBOSYLTRANSFERASE"/>
    <property type="match status" value="1"/>
</dbReference>
<comment type="caution">
    <text evidence="12">The sequence shown here is derived from an EMBL/GenBank/DDBJ whole genome shotgun (WGS) entry which is preliminary data.</text>
</comment>
<keyword evidence="12" id="KW-0328">Glycosyltransferase</keyword>
<evidence type="ECO:0000259" key="10">
    <source>
        <dbReference type="Pfam" id="PF17767"/>
    </source>
</evidence>
<dbReference type="InterPro" id="IPR036068">
    <property type="entry name" value="Nicotinate_pribotase-like_C"/>
</dbReference>
<dbReference type="AlphaFoldDB" id="A0A953I8G5"/>
<keyword evidence="4" id="KW-0597">Phosphoprotein</keyword>
<dbReference type="GO" id="GO:0047280">
    <property type="term" value="F:nicotinamide phosphoribosyltransferase activity"/>
    <property type="evidence" value="ECO:0007669"/>
    <property type="project" value="UniProtKB-ARBA"/>
</dbReference>
<feature type="domain" description="Nicotinate phosphoribosyltransferase C-terminal" evidence="11">
    <location>
        <begin position="362"/>
        <end position="476"/>
    </location>
</feature>
<dbReference type="InterPro" id="IPR013785">
    <property type="entry name" value="Aldolase_TIM"/>
</dbReference>
<sequence length="486" mass="54312">MRSPTPSEGLLADEYALEMMRAYWLAGQHRRRVVKEVFFRKAPFGGRLALAVGINQVARYLAELKLSDEDLEYIAGLGFEPEFVEHLRGLRFTGTMRAVAEGTFVFPGEPIITLVGPIEELTYVEARILNIVNPQTLVATKAFRVVEAAEGDPVIEMGLRRAQGGDASIYHSRAAYIAGVDSTSNLEAGRLFGIPARGTHAHALVMLGGDEKEAFRLWAQSQVKLGRRPTFLIDTYDTLRSGLPNAIAVAREMGIRIGAVRLDSGDLAYLSKECRRILDEAGFRDAKIVASGDLDEYVIRDLKLQKAPIDMWGVGTNMVVAADQPSLGGVYKLTAVEENGAWSPRIKVSENPEKVTHPGGPKQLIRFRSKETGYYLADLLMLPDEPLPDPAQPFLIFDPVHTWKKTLLRNFTVEDLLLTYIQDGRQLLPDQPPDKVTAAAREWVAVQRKRFYEEIQRLTNPAAYKVDLSEPLWRLKMQMLESTARH</sequence>
<evidence type="ECO:0000313" key="13">
    <source>
        <dbReference type="Proteomes" id="UP000732377"/>
    </source>
</evidence>
<evidence type="ECO:0000256" key="3">
    <source>
        <dbReference type="ARBA" id="ARBA00013236"/>
    </source>
</evidence>
<dbReference type="GO" id="GO:0004516">
    <property type="term" value="F:nicotinate phosphoribosyltransferase activity"/>
    <property type="evidence" value="ECO:0007669"/>
    <property type="project" value="UniProtKB-UniRule"/>
</dbReference>
<keyword evidence="7 9" id="KW-0808">Transferase</keyword>
<evidence type="ECO:0000256" key="9">
    <source>
        <dbReference type="RuleBase" id="RU365100"/>
    </source>
</evidence>
<comment type="function">
    <text evidence="9">Catalyzes the first step in the biosynthesis of NAD from nicotinic acid, the ATP-dependent synthesis of beta-nicotinate D-ribonucleotide from nicotinate and 5-phospho-D-ribose 1-phosphate.</text>
</comment>
<dbReference type="PANTHER" id="PTHR11098">
    <property type="entry name" value="NICOTINATE PHOSPHORIBOSYLTRANSFERASE"/>
    <property type="match status" value="1"/>
</dbReference>
<dbReference type="EMBL" id="PIUK01000077">
    <property type="protein sequence ID" value="MBY6276388.1"/>
    <property type="molecule type" value="Genomic_DNA"/>
</dbReference>
<name>A0A953I8G5_SYMTR</name>
<organism evidence="12 13">
    <name type="scientific">Symbiobacterium thermophilum</name>
    <dbReference type="NCBI Taxonomy" id="2734"/>
    <lineage>
        <taxon>Bacteria</taxon>
        <taxon>Bacillati</taxon>
        <taxon>Bacillota</taxon>
        <taxon>Clostridia</taxon>
        <taxon>Eubacteriales</taxon>
        <taxon>Symbiobacteriaceae</taxon>
        <taxon>Symbiobacterium</taxon>
    </lineage>
</organism>
<dbReference type="PIRSF" id="PIRSF000484">
    <property type="entry name" value="NAPRT"/>
    <property type="match status" value="1"/>
</dbReference>
<evidence type="ECO:0000256" key="8">
    <source>
        <dbReference type="ARBA" id="ARBA00048668"/>
    </source>
</evidence>
<evidence type="ECO:0000256" key="6">
    <source>
        <dbReference type="ARBA" id="ARBA00022642"/>
    </source>
</evidence>
<dbReference type="EC" id="6.3.4.21" evidence="3 9"/>
<evidence type="ECO:0000256" key="1">
    <source>
        <dbReference type="ARBA" id="ARBA00004952"/>
    </source>
</evidence>
<dbReference type="InterPro" id="IPR007229">
    <property type="entry name" value="Nic_PRibTrfase-Fam"/>
</dbReference>
<accession>A0A953I8G5</accession>
<dbReference type="GO" id="GO:0005829">
    <property type="term" value="C:cytosol"/>
    <property type="evidence" value="ECO:0007669"/>
    <property type="project" value="TreeGrafter"/>
</dbReference>
<dbReference type="GO" id="GO:0034355">
    <property type="term" value="P:NAD+ biosynthetic process via the salvage pathway"/>
    <property type="evidence" value="ECO:0007669"/>
    <property type="project" value="TreeGrafter"/>
</dbReference>
<dbReference type="SUPFAM" id="SSF51690">
    <property type="entry name" value="Nicotinate/Quinolinate PRTase C-terminal domain-like"/>
    <property type="match status" value="1"/>
</dbReference>
<dbReference type="Gene3D" id="3.20.20.70">
    <property type="entry name" value="Aldolase class I"/>
    <property type="match status" value="1"/>
</dbReference>
<evidence type="ECO:0000313" key="12">
    <source>
        <dbReference type="EMBL" id="MBY6276388.1"/>
    </source>
</evidence>
<keyword evidence="6 9" id="KW-0662">Pyridine nucleotide biosynthesis</keyword>
<keyword evidence="5 9" id="KW-0436">Ligase</keyword>